<dbReference type="HOGENOM" id="CLU_016031_8_4_5"/>
<evidence type="ECO:0000313" key="5">
    <source>
        <dbReference type="Proteomes" id="UP000006512"/>
    </source>
</evidence>
<evidence type="ECO:0000256" key="1">
    <source>
        <dbReference type="SAM" id="SignalP"/>
    </source>
</evidence>
<organism evidence="4 5">
    <name type="scientific">Asticcacaulis biprosthecium C19</name>
    <dbReference type="NCBI Taxonomy" id="715226"/>
    <lineage>
        <taxon>Bacteria</taxon>
        <taxon>Pseudomonadati</taxon>
        <taxon>Pseudomonadota</taxon>
        <taxon>Alphaproteobacteria</taxon>
        <taxon>Caulobacterales</taxon>
        <taxon>Caulobacteraceae</taxon>
        <taxon>Asticcacaulis</taxon>
    </lineage>
</organism>
<dbReference type="AlphaFoldDB" id="F4QSJ3"/>
<dbReference type="Pfam" id="PF13229">
    <property type="entry name" value="Beta_helix"/>
    <property type="match status" value="1"/>
</dbReference>
<evidence type="ECO:0000259" key="2">
    <source>
        <dbReference type="Pfam" id="PF12708"/>
    </source>
</evidence>
<dbReference type="PANTHER" id="PTHR31339">
    <property type="entry name" value="PECTIN LYASE-RELATED"/>
    <property type="match status" value="1"/>
</dbReference>
<dbReference type="SUPFAM" id="SSF51126">
    <property type="entry name" value="Pectin lyase-like"/>
    <property type="match status" value="1"/>
</dbReference>
<keyword evidence="1" id="KW-0732">Signal</keyword>
<feature type="signal peptide" evidence="1">
    <location>
        <begin position="1"/>
        <end position="20"/>
    </location>
</feature>
<dbReference type="InterPro" id="IPR011050">
    <property type="entry name" value="Pectin_lyase_fold/virulence"/>
</dbReference>
<dbReference type="GO" id="GO:0016787">
    <property type="term" value="F:hydrolase activity"/>
    <property type="evidence" value="ECO:0007669"/>
    <property type="project" value="UniProtKB-KW"/>
</dbReference>
<dbReference type="RefSeq" id="WP_006274908.1">
    <property type="nucleotide sequence ID" value="NZ_GL883080.1"/>
</dbReference>
<evidence type="ECO:0000259" key="3">
    <source>
        <dbReference type="Pfam" id="PF13229"/>
    </source>
</evidence>
<dbReference type="SMART" id="SM00710">
    <property type="entry name" value="PbH1"/>
    <property type="match status" value="7"/>
</dbReference>
<dbReference type="Pfam" id="PF12708">
    <property type="entry name" value="Pect-lyase_RHGA_epim"/>
    <property type="match status" value="1"/>
</dbReference>
<feature type="domain" description="Right handed beta helix" evidence="3">
    <location>
        <begin position="180"/>
        <end position="277"/>
    </location>
</feature>
<evidence type="ECO:0000313" key="4">
    <source>
        <dbReference type="EMBL" id="EGF89713.1"/>
    </source>
</evidence>
<dbReference type="InterPro" id="IPR012334">
    <property type="entry name" value="Pectin_lyas_fold"/>
</dbReference>
<dbReference type="InterPro" id="IPR006626">
    <property type="entry name" value="PbH1"/>
</dbReference>
<protein>
    <submittedName>
        <fullName evidence="4">Glycoside hydrolase family protein</fullName>
    </submittedName>
</protein>
<sequence>MIRRSLLSGGLALLASPSLAQSNGIFNVRDFGARGDGVTLDTDAIRSAVKAAHAAGGGTVLLPAGHYLSFSVRLFDKVTLWLGEGCVLEAADPDIHPGAYDLAETDWPEQFQDFGITQFHCSLIYADDARDVSVIGRGLIYGKGLRREDPGARWHGVKDWQPGPRLNDPKEQAVQGQGIRAIGFKNSRNVLVRDVTILQGGHFSVHLLGCTNTTIENVTVDTDRDGIDIDCCRDVRLRDCIVNAPKDDAIVLKSSYALNEKIVTENVSVTGCKTSGFAMGSVLDGTYRPSDYRSTDGIGVLGRIKLGTESNGGFRNILISDCQCDSTRGILMGVVDGGVLEDVLVSNITLRNPVNHPLFVRQAARLRGPKGIVPGACRRVAFSNIHVTGADGRYPCGVAGIADAPVEDITFRDIHVVSGGGGTADDARRDVPYRRETSLEVSFMGTLPAFGFYARHARNLSMRDVTFETTAPDARPAMVFDSVQTARVTGAPAATVRAVKSSGITLDGKSV</sequence>
<dbReference type="OrthoDB" id="9795222at2"/>
<accession>F4QSJ3</accession>
<dbReference type="STRING" id="715226.ABI_41360"/>
<name>F4QSJ3_9CAUL</name>
<dbReference type="InterPro" id="IPR051801">
    <property type="entry name" value="GH28_Enzymes"/>
</dbReference>
<dbReference type="EMBL" id="GL883080">
    <property type="protein sequence ID" value="EGF89713.1"/>
    <property type="molecule type" value="Genomic_DNA"/>
</dbReference>
<reference evidence="5" key="1">
    <citation type="submission" date="2011-03" db="EMBL/GenBank/DDBJ databases">
        <title>Draft genome sequence of Brevundimonas diminuta.</title>
        <authorList>
            <person name="Brown P.J.B."/>
            <person name="Buechlein A."/>
            <person name="Hemmerich C."/>
            <person name="Brun Y.V."/>
        </authorList>
    </citation>
    <scope>NUCLEOTIDE SEQUENCE [LARGE SCALE GENOMIC DNA]</scope>
    <source>
        <strain evidence="5">C19</strain>
    </source>
</reference>
<dbReference type="eggNOG" id="COG5434">
    <property type="taxonomic scope" value="Bacteria"/>
</dbReference>
<proteinExistence type="predicted"/>
<feature type="chain" id="PRO_5003316840" evidence="1">
    <location>
        <begin position="21"/>
        <end position="511"/>
    </location>
</feature>
<dbReference type="Proteomes" id="UP000006512">
    <property type="component" value="Unassembled WGS sequence"/>
</dbReference>
<keyword evidence="5" id="KW-1185">Reference proteome</keyword>
<dbReference type="InterPro" id="IPR039448">
    <property type="entry name" value="Beta_helix"/>
</dbReference>
<feature type="domain" description="Rhamnogalacturonase A/B/Epimerase-like pectate lyase" evidence="2">
    <location>
        <begin position="25"/>
        <end position="69"/>
    </location>
</feature>
<gene>
    <name evidence="4" type="ORF">ABI_41360</name>
</gene>
<keyword evidence="4" id="KW-0378">Hydrolase</keyword>
<dbReference type="PANTHER" id="PTHR31339:SF9">
    <property type="entry name" value="PLASMIN AND FIBRONECTIN-BINDING PROTEIN A"/>
    <property type="match status" value="1"/>
</dbReference>
<dbReference type="Gene3D" id="2.160.20.10">
    <property type="entry name" value="Single-stranded right-handed beta-helix, Pectin lyase-like"/>
    <property type="match status" value="1"/>
</dbReference>
<dbReference type="InterPro" id="IPR024535">
    <property type="entry name" value="RHGA/B-epi-like_pectate_lyase"/>
</dbReference>